<evidence type="ECO:0000313" key="1">
    <source>
        <dbReference type="EMBL" id="KAK7068321.1"/>
    </source>
</evidence>
<accession>A0AAN8WQC7</accession>
<proteinExistence type="predicted"/>
<gene>
    <name evidence="1" type="ORF">SK128_014642</name>
</gene>
<feature type="non-terminal residue" evidence="1">
    <location>
        <position position="155"/>
    </location>
</feature>
<sequence length="155" mass="17352">MSLGISFEIVHPDSNTAWCCILIKDTSLMLQKLDIIVPAAEYILTPPPWKLPTPSVFFSPTSKEDHHPKNNILTFRYLQLDGTAGCAIFSSDMEPLEGDWVGRRLPDHSSSTLCELYGVKDAVSFLYQSELDGVVTCDAHASFLVLMSFKFAWHQ</sequence>
<organism evidence="1 2">
    <name type="scientific">Halocaridina rubra</name>
    <name type="common">Hawaiian red shrimp</name>
    <dbReference type="NCBI Taxonomy" id="373956"/>
    <lineage>
        <taxon>Eukaryota</taxon>
        <taxon>Metazoa</taxon>
        <taxon>Ecdysozoa</taxon>
        <taxon>Arthropoda</taxon>
        <taxon>Crustacea</taxon>
        <taxon>Multicrustacea</taxon>
        <taxon>Malacostraca</taxon>
        <taxon>Eumalacostraca</taxon>
        <taxon>Eucarida</taxon>
        <taxon>Decapoda</taxon>
        <taxon>Pleocyemata</taxon>
        <taxon>Caridea</taxon>
        <taxon>Atyoidea</taxon>
        <taxon>Atyidae</taxon>
        <taxon>Halocaridina</taxon>
    </lineage>
</organism>
<keyword evidence="2" id="KW-1185">Reference proteome</keyword>
<reference evidence="1 2" key="1">
    <citation type="submission" date="2023-11" db="EMBL/GenBank/DDBJ databases">
        <title>Halocaridina rubra genome assembly.</title>
        <authorList>
            <person name="Smith C."/>
        </authorList>
    </citation>
    <scope>NUCLEOTIDE SEQUENCE [LARGE SCALE GENOMIC DNA]</scope>
    <source>
        <strain evidence="1">EP-1</strain>
        <tissue evidence="1">Whole</tissue>
    </source>
</reference>
<evidence type="ECO:0000313" key="2">
    <source>
        <dbReference type="Proteomes" id="UP001381693"/>
    </source>
</evidence>
<dbReference type="AlphaFoldDB" id="A0AAN8WQC7"/>
<name>A0AAN8WQC7_HALRR</name>
<dbReference type="EMBL" id="JAXCGZ010017306">
    <property type="protein sequence ID" value="KAK7068321.1"/>
    <property type="molecule type" value="Genomic_DNA"/>
</dbReference>
<dbReference type="Proteomes" id="UP001381693">
    <property type="component" value="Unassembled WGS sequence"/>
</dbReference>
<comment type="caution">
    <text evidence="1">The sequence shown here is derived from an EMBL/GenBank/DDBJ whole genome shotgun (WGS) entry which is preliminary data.</text>
</comment>
<protein>
    <submittedName>
        <fullName evidence="1">Uncharacterized protein</fullName>
    </submittedName>
</protein>